<evidence type="ECO:0000256" key="4">
    <source>
        <dbReference type="ARBA" id="ARBA00023002"/>
    </source>
</evidence>
<dbReference type="Gene3D" id="3.10.450.40">
    <property type="match status" value="1"/>
</dbReference>
<evidence type="ECO:0000256" key="5">
    <source>
        <dbReference type="ARBA" id="ARBA00023008"/>
    </source>
</evidence>
<gene>
    <name evidence="10" type="ORF">NE237_013315</name>
</gene>
<dbReference type="Pfam" id="PF02728">
    <property type="entry name" value="Cu_amine_oxidN3"/>
    <property type="match status" value="1"/>
</dbReference>
<dbReference type="EC" id="1.4.3.-" evidence="6"/>
<dbReference type="Proteomes" id="UP001141806">
    <property type="component" value="Unassembled WGS sequence"/>
</dbReference>
<dbReference type="InterPro" id="IPR036460">
    <property type="entry name" value="Cu_amine_oxidase_C_sf"/>
</dbReference>
<evidence type="ECO:0000256" key="3">
    <source>
        <dbReference type="ARBA" id="ARBA00022772"/>
    </source>
</evidence>
<dbReference type="SUPFAM" id="SSF54416">
    <property type="entry name" value="Amine oxidase N-terminal region"/>
    <property type="match status" value="1"/>
</dbReference>
<dbReference type="GO" id="GO:0005507">
    <property type="term" value="F:copper ion binding"/>
    <property type="evidence" value="ECO:0007669"/>
    <property type="project" value="InterPro"/>
</dbReference>
<comment type="PTM">
    <text evidence="6">Topaquinone (TPQ) is generated by copper-dependent autoxidation of a specific tyrosyl residue.</text>
</comment>
<protein>
    <recommendedName>
        <fullName evidence="6">Amine oxidase</fullName>
        <ecNumber evidence="6">1.4.3.-</ecNumber>
    </recommendedName>
</protein>
<comment type="similarity">
    <text evidence="1 6">Belongs to the copper/topaquinone oxidase family.</text>
</comment>
<dbReference type="InterPro" id="IPR016182">
    <property type="entry name" value="Cu_amine_oxidase_N-reg"/>
</dbReference>
<keyword evidence="2 6" id="KW-0479">Metal-binding</keyword>
<dbReference type="Pfam" id="PF01179">
    <property type="entry name" value="Cu_amine_oxid"/>
    <property type="match status" value="1"/>
</dbReference>
<dbReference type="PANTHER" id="PTHR10638">
    <property type="entry name" value="COPPER AMINE OXIDASE"/>
    <property type="match status" value="1"/>
</dbReference>
<evidence type="ECO:0000313" key="11">
    <source>
        <dbReference type="Proteomes" id="UP001141806"/>
    </source>
</evidence>
<accession>A0A9Q0H2R1</accession>
<dbReference type="GO" id="GO:0008131">
    <property type="term" value="F:primary methylamine oxidase activity"/>
    <property type="evidence" value="ECO:0007669"/>
    <property type="project" value="InterPro"/>
</dbReference>
<sequence length="208" mass="23815">MKKQCRLVKVLCFYLDGTVNLYTRPLEGITVVVDLDTMNITDYEDRETVQVPKAEGTDYRSSQQKPPFGPNAGRTTIVQPDGPGFNITIHPVSDDYPQIRGAFTNYQIWVTPYNKSEKWAGGPYVDQSHGDDTSAIWSHRNRKIENKDIVLWYTLGFHHVPCQQDFPVMSTLNRGFELRPANFFENNPVLKTRSPKNVEWPTCTNKTS</sequence>
<comment type="caution">
    <text evidence="10">The sequence shown here is derived from an EMBL/GenBank/DDBJ whole genome shotgun (WGS) entry which is preliminary data.</text>
</comment>
<evidence type="ECO:0000256" key="2">
    <source>
        <dbReference type="ARBA" id="ARBA00022723"/>
    </source>
</evidence>
<dbReference type="InterPro" id="IPR000269">
    <property type="entry name" value="Cu_amine_oxidase"/>
</dbReference>
<evidence type="ECO:0000313" key="10">
    <source>
        <dbReference type="EMBL" id="KAJ4956532.1"/>
    </source>
</evidence>
<feature type="domain" description="Copper amine oxidase N3-terminal" evidence="9">
    <location>
        <begin position="4"/>
        <end position="51"/>
    </location>
</feature>
<evidence type="ECO:0000259" key="8">
    <source>
        <dbReference type="Pfam" id="PF01179"/>
    </source>
</evidence>
<proteinExistence type="inferred from homology"/>
<feature type="region of interest" description="Disordered" evidence="7">
    <location>
        <begin position="46"/>
        <end position="74"/>
    </location>
</feature>
<feature type="domain" description="Copper amine oxidase catalytic" evidence="8">
    <location>
        <begin position="89"/>
        <end position="190"/>
    </location>
</feature>
<keyword evidence="3 6" id="KW-0801">TPQ</keyword>
<organism evidence="10 11">
    <name type="scientific">Protea cynaroides</name>
    <dbReference type="NCBI Taxonomy" id="273540"/>
    <lineage>
        <taxon>Eukaryota</taxon>
        <taxon>Viridiplantae</taxon>
        <taxon>Streptophyta</taxon>
        <taxon>Embryophyta</taxon>
        <taxon>Tracheophyta</taxon>
        <taxon>Spermatophyta</taxon>
        <taxon>Magnoliopsida</taxon>
        <taxon>Proteales</taxon>
        <taxon>Proteaceae</taxon>
        <taxon>Protea</taxon>
    </lineage>
</organism>
<keyword evidence="5 6" id="KW-0186">Copper</keyword>
<dbReference type="OrthoDB" id="5379943at2759"/>
<dbReference type="GO" id="GO:0048038">
    <property type="term" value="F:quinone binding"/>
    <property type="evidence" value="ECO:0007669"/>
    <property type="project" value="InterPro"/>
</dbReference>
<evidence type="ECO:0000256" key="1">
    <source>
        <dbReference type="ARBA" id="ARBA00007983"/>
    </source>
</evidence>
<comment type="cofactor">
    <cofactor evidence="6">
        <name>Cu cation</name>
        <dbReference type="ChEBI" id="CHEBI:23378"/>
    </cofactor>
    <text evidence="6">Contains 1 topaquinone per subunit.</text>
</comment>
<dbReference type="InterPro" id="IPR015802">
    <property type="entry name" value="Cu_amine_oxidase_N3"/>
</dbReference>
<dbReference type="GO" id="GO:0009308">
    <property type="term" value="P:amine metabolic process"/>
    <property type="evidence" value="ECO:0007669"/>
    <property type="project" value="UniProtKB-UniRule"/>
</dbReference>
<dbReference type="Gene3D" id="2.70.98.20">
    <property type="entry name" value="Copper amine oxidase, catalytic domain"/>
    <property type="match status" value="1"/>
</dbReference>
<keyword evidence="4 6" id="KW-0560">Oxidoreductase</keyword>
<dbReference type="InterPro" id="IPR015798">
    <property type="entry name" value="Cu_amine_oxidase_C"/>
</dbReference>
<keyword evidence="11" id="KW-1185">Reference proteome</keyword>
<evidence type="ECO:0000256" key="6">
    <source>
        <dbReference type="RuleBase" id="RU000672"/>
    </source>
</evidence>
<reference evidence="10" key="1">
    <citation type="journal article" date="2023" name="Plant J.">
        <title>The genome of the king protea, Protea cynaroides.</title>
        <authorList>
            <person name="Chang J."/>
            <person name="Duong T.A."/>
            <person name="Schoeman C."/>
            <person name="Ma X."/>
            <person name="Roodt D."/>
            <person name="Barker N."/>
            <person name="Li Z."/>
            <person name="Van de Peer Y."/>
            <person name="Mizrachi E."/>
        </authorList>
    </citation>
    <scope>NUCLEOTIDE SEQUENCE</scope>
    <source>
        <tissue evidence="10">Young leaves</tissue>
    </source>
</reference>
<dbReference type="SUPFAM" id="SSF49998">
    <property type="entry name" value="Amine oxidase catalytic domain"/>
    <property type="match status" value="1"/>
</dbReference>
<dbReference type="AlphaFoldDB" id="A0A9Q0H2R1"/>
<dbReference type="EMBL" id="JAMYWD010000011">
    <property type="protein sequence ID" value="KAJ4956532.1"/>
    <property type="molecule type" value="Genomic_DNA"/>
</dbReference>
<evidence type="ECO:0000259" key="9">
    <source>
        <dbReference type="Pfam" id="PF02728"/>
    </source>
</evidence>
<dbReference type="PANTHER" id="PTHR10638:SF71">
    <property type="entry name" value="AMINE OXIDASE"/>
    <property type="match status" value="1"/>
</dbReference>
<evidence type="ECO:0000256" key="7">
    <source>
        <dbReference type="SAM" id="MobiDB-lite"/>
    </source>
</evidence>
<name>A0A9Q0H2R1_9MAGN</name>